<dbReference type="Gene3D" id="1.10.472.20">
    <property type="entry name" value="Nitrile hydratase, beta subunit"/>
    <property type="match status" value="1"/>
</dbReference>
<proteinExistence type="predicted"/>
<feature type="region of interest" description="Disordered" evidence="1">
    <location>
        <begin position="1"/>
        <end position="20"/>
    </location>
</feature>
<dbReference type="NCBIfam" id="TIGR03889">
    <property type="entry name" value="nitrile_acc"/>
    <property type="match status" value="1"/>
</dbReference>
<organism evidence="3 4">
    <name type="scientific">Candidatus Raskinella chloraquaticus</name>
    <dbReference type="NCBI Taxonomy" id="1951219"/>
    <lineage>
        <taxon>Bacteria</taxon>
        <taxon>Pseudomonadati</taxon>
        <taxon>Pseudomonadota</taxon>
        <taxon>Alphaproteobacteria</taxon>
        <taxon>Hyphomicrobiales</taxon>
        <taxon>Phreatobacteraceae</taxon>
        <taxon>Candidatus Raskinella</taxon>
    </lineage>
</organism>
<dbReference type="SUPFAM" id="SSF50090">
    <property type="entry name" value="Electron transport accessory proteins"/>
    <property type="match status" value="1"/>
</dbReference>
<dbReference type="Pfam" id="PF21006">
    <property type="entry name" value="NHase_beta_N"/>
    <property type="match status" value="1"/>
</dbReference>
<reference evidence="3 4" key="1">
    <citation type="journal article" date="2017" name="Water Res.">
        <title>Comammox in drinking water systems.</title>
        <authorList>
            <person name="Wang Y."/>
            <person name="Ma L."/>
            <person name="Mao Y."/>
            <person name="Jiang X."/>
            <person name="Xia Y."/>
            <person name="Yu K."/>
            <person name="Li B."/>
            <person name="Zhang T."/>
        </authorList>
    </citation>
    <scope>NUCLEOTIDE SEQUENCE [LARGE SCALE GENOMIC DNA]</scope>
    <source>
        <strain evidence="3">SG_bin8</strain>
    </source>
</reference>
<feature type="domain" description="Nitrile hydratase beta subunit-like N-terminal" evidence="2">
    <location>
        <begin position="18"/>
        <end position="104"/>
    </location>
</feature>
<accession>A0A1W9HVD8</accession>
<dbReference type="InterPro" id="IPR049054">
    <property type="entry name" value="CN_hydtase_beta-like_N"/>
</dbReference>
<dbReference type="EMBL" id="LWDL01000021">
    <property type="protein sequence ID" value="OQW51191.1"/>
    <property type="molecule type" value="Genomic_DNA"/>
</dbReference>
<evidence type="ECO:0000259" key="2">
    <source>
        <dbReference type="Pfam" id="PF21006"/>
    </source>
</evidence>
<name>A0A1W9HVD8_9HYPH</name>
<dbReference type="STRING" id="1827387.A4S15_12220"/>
<evidence type="ECO:0000313" key="4">
    <source>
        <dbReference type="Proteomes" id="UP000192872"/>
    </source>
</evidence>
<sequence>MIRQVDDALPLPHLPRDEDGPVFTAPWQAQAFAMAMALRDRGVFTWEEWGQRLNAEIAKAQAGGDPDHGDTYYRHWLAALEGLAIEKGTMGSGELADRRAAWDRAARATPHGQPIVLGAETGPAHD</sequence>
<evidence type="ECO:0000256" key="1">
    <source>
        <dbReference type="SAM" id="MobiDB-lite"/>
    </source>
</evidence>
<protein>
    <submittedName>
        <fullName evidence="3">Nitrile hydratase accessory protein</fullName>
    </submittedName>
</protein>
<gene>
    <name evidence="3" type="ORF">A4S15_12220</name>
</gene>
<dbReference type="InterPro" id="IPR042262">
    <property type="entry name" value="CN_hydtase_beta_C"/>
</dbReference>
<dbReference type="RefSeq" id="WP_376801577.1">
    <property type="nucleotide sequence ID" value="NZ_DBNB01000022.1"/>
</dbReference>
<comment type="caution">
    <text evidence="3">The sequence shown here is derived from an EMBL/GenBank/DDBJ whole genome shotgun (WGS) entry which is preliminary data.</text>
</comment>
<dbReference type="InterPro" id="IPR008990">
    <property type="entry name" value="Elect_transpt_acc-like_dom_sf"/>
</dbReference>
<dbReference type="Proteomes" id="UP000192872">
    <property type="component" value="Unassembled WGS sequence"/>
</dbReference>
<evidence type="ECO:0000313" key="3">
    <source>
        <dbReference type="EMBL" id="OQW51191.1"/>
    </source>
</evidence>
<dbReference type="AlphaFoldDB" id="A0A1W9HVD8"/>
<dbReference type="InterPro" id="IPR023808">
    <property type="entry name" value="Nitrile_Hydratase_acc_put"/>
</dbReference>